<organism evidence="1 2">
    <name type="scientific">Parelaphostrongylus tenuis</name>
    <name type="common">Meningeal worm</name>
    <dbReference type="NCBI Taxonomy" id="148309"/>
    <lineage>
        <taxon>Eukaryota</taxon>
        <taxon>Metazoa</taxon>
        <taxon>Ecdysozoa</taxon>
        <taxon>Nematoda</taxon>
        <taxon>Chromadorea</taxon>
        <taxon>Rhabditida</taxon>
        <taxon>Rhabditina</taxon>
        <taxon>Rhabditomorpha</taxon>
        <taxon>Strongyloidea</taxon>
        <taxon>Metastrongylidae</taxon>
        <taxon>Parelaphostrongylus</taxon>
    </lineage>
</organism>
<comment type="caution">
    <text evidence="1">The sequence shown here is derived from an EMBL/GenBank/DDBJ whole genome shotgun (WGS) entry which is preliminary data.</text>
</comment>
<dbReference type="Proteomes" id="UP001196413">
    <property type="component" value="Unassembled WGS sequence"/>
</dbReference>
<gene>
    <name evidence="1" type="ORF">KIN20_031283</name>
</gene>
<name>A0AAD5R551_PARTN</name>
<dbReference type="EMBL" id="JAHQIW010006666">
    <property type="protein sequence ID" value="KAJ1369736.1"/>
    <property type="molecule type" value="Genomic_DNA"/>
</dbReference>
<reference evidence="1" key="1">
    <citation type="submission" date="2021-06" db="EMBL/GenBank/DDBJ databases">
        <title>Parelaphostrongylus tenuis whole genome reference sequence.</title>
        <authorList>
            <person name="Garwood T.J."/>
            <person name="Larsen P.A."/>
            <person name="Fountain-Jones N.M."/>
            <person name="Garbe J.R."/>
            <person name="Macchietto M.G."/>
            <person name="Kania S.A."/>
            <person name="Gerhold R.W."/>
            <person name="Richards J.E."/>
            <person name="Wolf T.M."/>
        </authorList>
    </citation>
    <scope>NUCLEOTIDE SEQUENCE</scope>
    <source>
        <strain evidence="1">MNPRO001-30</strain>
        <tissue evidence="1">Meninges</tissue>
    </source>
</reference>
<dbReference type="AlphaFoldDB" id="A0AAD5R551"/>
<sequence>MGLGYVTILEADHHHGRQLRERDEWTFYWGTPYQLEMSHPNISTSELNALVLVSVDIN</sequence>
<evidence type="ECO:0000313" key="2">
    <source>
        <dbReference type="Proteomes" id="UP001196413"/>
    </source>
</evidence>
<keyword evidence="2" id="KW-1185">Reference proteome</keyword>
<proteinExistence type="predicted"/>
<protein>
    <submittedName>
        <fullName evidence="1">Uncharacterized protein</fullName>
    </submittedName>
</protein>
<accession>A0AAD5R551</accession>
<evidence type="ECO:0000313" key="1">
    <source>
        <dbReference type="EMBL" id="KAJ1369736.1"/>
    </source>
</evidence>